<dbReference type="GO" id="GO:0016020">
    <property type="term" value="C:membrane"/>
    <property type="evidence" value="ECO:0007669"/>
    <property type="project" value="InterPro"/>
</dbReference>
<gene>
    <name evidence="2" type="ORF">KUV31_00785</name>
</gene>
<dbReference type="EMBL" id="JAHVKP010000001">
    <property type="protein sequence ID" value="MBY6216873.1"/>
    <property type="molecule type" value="Genomic_DNA"/>
</dbReference>
<evidence type="ECO:0000313" key="3">
    <source>
        <dbReference type="Proteomes" id="UP000824927"/>
    </source>
</evidence>
<feature type="transmembrane region" description="Helical" evidence="1">
    <location>
        <begin position="276"/>
        <end position="295"/>
    </location>
</feature>
<sequence>MTIPIFPEGGLASSVITTVWVGVFVVCFFNLRFGWVLSGLVVPGYLVPLVILKPLAAGVIILEAVITYLIVYAFSEKLGRGRWHSVFGRDRFVALVIASIAVRLTMDGWLLPLLADWLGDRVGQFDWRNNLQSLGLVIVSLLANQFWKPGLVRGLFAALVTTGIAYVIVRFGLMEFTNFRISGISYLYEGLASSILASPKAYIILTITAMLASRMNLKYGWDFSGVLIPALIALQWYQPSKILTSFIEAGVIYAVASLVLRTPIFANTTIEGARKILLFFNIAFIYKLLLGYAVVAFSIDIKMTDLFGFGYLLSTLIAIKAHDKNIFPRLLRSTLQVSLVGAALGNIAGFALSAAVPGVARGFSELTSPTAERRGRYAALALAAATGDAHLRDIRGTGAELAAGDAGELGRLIALVEANAGSPFLRETYEAAGWNMRALSDDRLLIQRADGFGRDALVFYSMAENDISVIVPDPAAAPGLAMAALELREQQDARWVVIGSPLGPTGRAERSLVSAFANASSTRPVVLIAGEDDDGPGQLTLAGRAAAALDLIALRTVLPGIEVDFGAPPARYAELVASDAVTLALRPEGVNALLASEQPQIGAPAACTVEPVTAEEDILLVELAYLRFEVFEPLLAALGRGERPDLAIANADLLDFKLERCAMDDTPAWKLAAADGSSGTFFIAEDAGNDFVLQANAGQSTTVAIGRTLLARSGAAALLVAPDVGSTSDSQRSSFGVATEALLRASDSDTGARLAQLREARGKDALMPDGASLVIAPDVFSGDGSSAEPFVTLARAAGLTPAVSDRSRRLSAFEAGRNRSLRVLDLVEGGRYAIFWTPDPSVEAVR</sequence>
<dbReference type="Proteomes" id="UP000824927">
    <property type="component" value="Unassembled WGS sequence"/>
</dbReference>
<protein>
    <submittedName>
        <fullName evidence="2">Poly-gamma-glutamate biosynthesis protein PgsC/CapC</fullName>
    </submittedName>
</protein>
<evidence type="ECO:0000313" key="2">
    <source>
        <dbReference type="EMBL" id="MBY6216873.1"/>
    </source>
</evidence>
<dbReference type="Pfam" id="PF14102">
    <property type="entry name" value="Caps_synth_CapC"/>
    <property type="match status" value="2"/>
</dbReference>
<name>A0A9Q3RYS2_9SPHN</name>
<dbReference type="GO" id="GO:0045227">
    <property type="term" value="P:capsule polysaccharide biosynthetic process"/>
    <property type="evidence" value="ECO:0007669"/>
    <property type="project" value="InterPro"/>
</dbReference>
<proteinExistence type="predicted"/>
<feature type="transmembrane region" description="Helical" evidence="1">
    <location>
        <begin position="45"/>
        <end position="71"/>
    </location>
</feature>
<comment type="caution">
    <text evidence="2">The sequence shown here is derived from an EMBL/GenBank/DDBJ whole genome shotgun (WGS) entry which is preliminary data.</text>
</comment>
<keyword evidence="1" id="KW-1133">Transmembrane helix</keyword>
<dbReference type="InterPro" id="IPR008338">
    <property type="entry name" value="Capsule_biosynth_CapC"/>
</dbReference>
<organism evidence="2 3">
    <name type="scientific">Qipengyuania aquimaris</name>
    <dbReference type="NCBI Taxonomy" id="255984"/>
    <lineage>
        <taxon>Bacteria</taxon>
        <taxon>Pseudomonadati</taxon>
        <taxon>Pseudomonadota</taxon>
        <taxon>Alphaproteobacteria</taxon>
        <taxon>Sphingomonadales</taxon>
        <taxon>Erythrobacteraceae</taxon>
        <taxon>Qipengyuania</taxon>
    </lineage>
</organism>
<dbReference type="RefSeq" id="WP_222404142.1">
    <property type="nucleotide sequence ID" value="NZ_JAHVKP010000001.1"/>
</dbReference>
<keyword evidence="1" id="KW-0812">Transmembrane</keyword>
<evidence type="ECO:0000256" key="1">
    <source>
        <dbReference type="SAM" id="Phobius"/>
    </source>
</evidence>
<dbReference type="AlphaFoldDB" id="A0A9Q3RYS2"/>
<accession>A0A9Q3RYS2</accession>
<feature type="transmembrane region" description="Helical" evidence="1">
    <location>
        <begin position="243"/>
        <end position="264"/>
    </location>
</feature>
<feature type="transmembrane region" description="Helical" evidence="1">
    <location>
        <begin position="12"/>
        <end position="33"/>
    </location>
</feature>
<feature type="transmembrane region" description="Helical" evidence="1">
    <location>
        <begin position="154"/>
        <end position="173"/>
    </location>
</feature>
<reference evidence="2" key="1">
    <citation type="submission" date="2021-06" db="EMBL/GenBank/DDBJ databases">
        <title>50 bacteria genomes isolated from Dapeng, Shenzhen, China.</title>
        <authorList>
            <person name="Zheng W."/>
            <person name="Yu S."/>
            <person name="Huang Y."/>
        </authorList>
    </citation>
    <scope>NUCLEOTIDE SEQUENCE</scope>
    <source>
        <strain evidence="2">DP4N28-2</strain>
    </source>
</reference>
<keyword evidence="1" id="KW-0472">Membrane</keyword>
<feature type="transmembrane region" description="Helical" evidence="1">
    <location>
        <begin position="92"/>
        <end position="111"/>
    </location>
</feature>
<feature type="transmembrane region" description="Helical" evidence="1">
    <location>
        <begin position="193"/>
        <end position="212"/>
    </location>
</feature>